<dbReference type="SUPFAM" id="SSF53633">
    <property type="entry name" value="Carbamate kinase-like"/>
    <property type="match status" value="1"/>
</dbReference>
<keyword evidence="3 8" id="KW-0641">Proline biosynthesis</keyword>
<dbReference type="Gene3D" id="3.40.1160.10">
    <property type="entry name" value="Acetylglutamate kinase-like"/>
    <property type="match status" value="1"/>
</dbReference>
<comment type="pathway">
    <text evidence="8">Amino-acid biosynthesis; L-proline biosynthesis; L-glutamate 5-semialdehyde from L-glutamate: step 1/2.</text>
</comment>
<dbReference type="InterPro" id="IPR036974">
    <property type="entry name" value="PUA_sf"/>
</dbReference>
<evidence type="ECO:0000256" key="2">
    <source>
        <dbReference type="ARBA" id="ARBA00022605"/>
    </source>
</evidence>
<feature type="binding site" evidence="8">
    <location>
        <position position="183"/>
    </location>
    <ligand>
        <name>substrate</name>
    </ligand>
</feature>
<dbReference type="InterPro" id="IPR041739">
    <property type="entry name" value="G5K_ProB"/>
</dbReference>
<keyword evidence="5 8" id="KW-0547">Nucleotide-binding</keyword>
<dbReference type="PROSITE" id="PS00902">
    <property type="entry name" value="GLUTAMATE_5_KINASE"/>
    <property type="match status" value="1"/>
</dbReference>
<dbReference type="PANTHER" id="PTHR43654:SF1">
    <property type="entry name" value="ISOPENTENYL PHOSPHATE KINASE"/>
    <property type="match status" value="1"/>
</dbReference>
<dbReference type="GO" id="GO:0004349">
    <property type="term" value="F:glutamate 5-kinase activity"/>
    <property type="evidence" value="ECO:0007669"/>
    <property type="project" value="UniProtKB-UniRule"/>
</dbReference>
<keyword evidence="2 8" id="KW-0028">Amino-acid biosynthesis</keyword>
<accession>A0A158RM19</accession>
<comment type="similarity">
    <text evidence="8">Belongs to the glutamate 5-kinase family.</text>
</comment>
<dbReference type="GO" id="GO:0005829">
    <property type="term" value="C:cytosol"/>
    <property type="evidence" value="ECO:0007669"/>
    <property type="project" value="TreeGrafter"/>
</dbReference>
<dbReference type="Pfam" id="PF01472">
    <property type="entry name" value="PUA"/>
    <property type="match status" value="1"/>
</dbReference>
<evidence type="ECO:0000256" key="5">
    <source>
        <dbReference type="ARBA" id="ARBA00022741"/>
    </source>
</evidence>
<sequence length="414" mass="44737">MKGEAVIFILLLNRLGAALIKIEIAASCMNKSVMYKKTLILDLGDIKVKKQRIVVKIGSSSLADSHEGISKEQLSDHVAALARLKEEGHEVLLITSGAVAAGFSALGYPSRPVTIKGKQAAAAVGQSLLMQAYTEEFRKYGIVTAQLLLTRSDFSRKEQYSNAYATLGELLNRSALPIINENDSISLEELTFGDNDMLSALVSGLVSADMLMIFTDVNGLYDKNPQKNEDAKKYYFLPEVTEEIASLTGDAGSKLGTGGMKSKVDAAKTALSLGVSVFIGTGRGQEKFVDVLKGKGDGTYVGNAPQKEMKMNKQWIALHSVVSGQIEIDAGAATAIIQHGKSLLPAGVTNVSGFFQVGEVVEVMTKQGRVIGKGQCTYSAEELRDVKGMQSQHIQARGERHNYEVIHRDYWVSL</sequence>
<evidence type="ECO:0000256" key="8">
    <source>
        <dbReference type="HAMAP-Rule" id="MF_00456"/>
    </source>
</evidence>
<reference evidence="10 11" key="1">
    <citation type="submission" date="2009-02" db="EMBL/GenBank/DDBJ databases">
        <title>Genome sequence of Bacillus cereus 03BB102.</title>
        <authorList>
            <person name="Dodson R.J."/>
            <person name="Jackson P."/>
            <person name="Munk A.C."/>
            <person name="Brettin T."/>
            <person name="Bruce D."/>
            <person name="Detter C."/>
            <person name="Tapia R."/>
            <person name="Han C."/>
            <person name="Sutton G."/>
            <person name="Sims D."/>
        </authorList>
    </citation>
    <scope>NUCLEOTIDE SEQUENCE [LARGE SCALE GENOMIC DNA]</scope>
    <source>
        <strain evidence="10 11">03BB102</strain>
    </source>
</reference>
<dbReference type="UniPathway" id="UPA00098">
    <property type="reaction ID" value="UER00359"/>
</dbReference>
<dbReference type="SMART" id="SM00359">
    <property type="entry name" value="PUA"/>
    <property type="match status" value="1"/>
</dbReference>
<evidence type="ECO:0000256" key="1">
    <source>
        <dbReference type="ARBA" id="ARBA00022490"/>
    </source>
</evidence>
<dbReference type="EMBL" id="CP001407">
    <property type="protein sequence ID" value="ACO28161.1"/>
    <property type="molecule type" value="Genomic_DNA"/>
</dbReference>
<evidence type="ECO:0000256" key="7">
    <source>
        <dbReference type="ARBA" id="ARBA00022840"/>
    </source>
</evidence>
<dbReference type="PROSITE" id="PS50890">
    <property type="entry name" value="PUA"/>
    <property type="match status" value="1"/>
</dbReference>
<dbReference type="CDD" id="cd21157">
    <property type="entry name" value="PUA_G5K"/>
    <property type="match status" value="1"/>
</dbReference>
<dbReference type="InterPro" id="IPR001048">
    <property type="entry name" value="Asp/Glu/Uridylate_kinase"/>
</dbReference>
<dbReference type="PANTHER" id="PTHR43654">
    <property type="entry name" value="GLUTAMATE 5-KINASE"/>
    <property type="match status" value="1"/>
</dbReference>
<dbReference type="GO" id="GO:0055129">
    <property type="term" value="P:L-proline biosynthetic process"/>
    <property type="evidence" value="ECO:0007669"/>
    <property type="project" value="UniProtKB-UniRule"/>
</dbReference>
<dbReference type="InterPro" id="IPR002478">
    <property type="entry name" value="PUA"/>
</dbReference>
<dbReference type="KEGG" id="bcx:BCA_3064"/>
<evidence type="ECO:0000256" key="4">
    <source>
        <dbReference type="ARBA" id="ARBA00022679"/>
    </source>
</evidence>
<dbReference type="NCBIfam" id="TIGR01027">
    <property type="entry name" value="proB"/>
    <property type="match status" value="1"/>
</dbReference>
<dbReference type="Proteomes" id="UP000002210">
    <property type="component" value="Chromosome"/>
</dbReference>
<comment type="subcellular location">
    <subcellularLocation>
        <location evidence="8">Cytoplasm</location>
    </subcellularLocation>
</comment>
<dbReference type="EC" id="2.7.2.11" evidence="8"/>
<evidence type="ECO:0000256" key="3">
    <source>
        <dbReference type="ARBA" id="ARBA00022650"/>
    </source>
</evidence>
<feature type="binding site" evidence="8">
    <location>
        <position position="56"/>
    </location>
    <ligand>
        <name>ATP</name>
        <dbReference type="ChEBI" id="CHEBI:30616"/>
    </ligand>
</feature>
<organism evidence="10 11">
    <name type="scientific">Bacillus cereus (strain 03BB102)</name>
    <dbReference type="NCBI Taxonomy" id="572264"/>
    <lineage>
        <taxon>Bacteria</taxon>
        <taxon>Bacillati</taxon>
        <taxon>Bacillota</taxon>
        <taxon>Bacilli</taxon>
        <taxon>Bacillales</taxon>
        <taxon>Bacillaceae</taxon>
        <taxon>Bacillus</taxon>
        <taxon>Bacillus cereus group</taxon>
    </lineage>
</organism>
<evidence type="ECO:0000256" key="6">
    <source>
        <dbReference type="ARBA" id="ARBA00022777"/>
    </source>
</evidence>
<dbReference type="Gene3D" id="2.30.130.10">
    <property type="entry name" value="PUA domain"/>
    <property type="match status" value="1"/>
</dbReference>
<keyword evidence="7 8" id="KW-0067">ATP-binding</keyword>
<feature type="domain" description="PUA" evidence="9">
    <location>
        <begin position="324"/>
        <end position="404"/>
    </location>
</feature>
<dbReference type="FunFam" id="2.30.130.10:FF:000007">
    <property type="entry name" value="Glutamate 5-kinase"/>
    <property type="match status" value="1"/>
</dbReference>
<keyword evidence="1 8" id="KW-0963">Cytoplasm</keyword>
<feature type="binding site" evidence="8">
    <location>
        <position position="195"/>
    </location>
    <ligand>
        <name>substrate</name>
    </ligand>
</feature>
<dbReference type="InterPro" id="IPR019797">
    <property type="entry name" value="Glutamate_5-kinase_CS"/>
</dbReference>
<comment type="catalytic activity">
    <reaction evidence="8">
        <text>L-glutamate + ATP = L-glutamyl 5-phosphate + ADP</text>
        <dbReference type="Rhea" id="RHEA:14877"/>
        <dbReference type="ChEBI" id="CHEBI:29985"/>
        <dbReference type="ChEBI" id="CHEBI:30616"/>
        <dbReference type="ChEBI" id="CHEBI:58274"/>
        <dbReference type="ChEBI" id="CHEBI:456216"/>
        <dbReference type="EC" id="2.7.2.11"/>
    </reaction>
</comment>
<dbReference type="GO" id="GO:0005524">
    <property type="term" value="F:ATP binding"/>
    <property type="evidence" value="ECO:0007669"/>
    <property type="project" value="UniProtKB-KW"/>
</dbReference>
<dbReference type="InterPro" id="IPR005715">
    <property type="entry name" value="Glu_5kinase/COase_Synthase"/>
</dbReference>
<dbReference type="HAMAP" id="MF_00456">
    <property type="entry name" value="ProB"/>
    <property type="match status" value="1"/>
</dbReference>
<dbReference type="CDD" id="cd04242">
    <property type="entry name" value="AAK_G5K_ProB"/>
    <property type="match status" value="1"/>
</dbReference>
<comment type="function">
    <text evidence="8">Catalyzes the transfer of a phosphate group to glutamate to form L-glutamate 5-phosphate.</text>
</comment>
<feature type="binding site" evidence="8">
    <location>
        <position position="96"/>
    </location>
    <ligand>
        <name>substrate</name>
    </ligand>
</feature>
<dbReference type="InterPro" id="IPR036393">
    <property type="entry name" value="AceGlu_kinase-like_sf"/>
</dbReference>
<protein>
    <recommendedName>
        <fullName evidence="8">Glutamate 5-kinase</fullName>
        <ecNumber evidence="8">2.7.2.11</ecNumber>
    </recommendedName>
    <alternativeName>
        <fullName evidence="8">Gamma-glutamyl kinase</fullName>
        <shortName evidence="8">GK</shortName>
    </alternativeName>
</protein>
<dbReference type="Pfam" id="PF00696">
    <property type="entry name" value="AA_kinase"/>
    <property type="match status" value="1"/>
</dbReference>
<evidence type="ECO:0000313" key="10">
    <source>
        <dbReference type="EMBL" id="ACO28161.1"/>
    </source>
</evidence>
<dbReference type="GO" id="GO:0003723">
    <property type="term" value="F:RNA binding"/>
    <property type="evidence" value="ECO:0007669"/>
    <property type="project" value="InterPro"/>
</dbReference>
<proteinExistence type="inferred from homology"/>
<keyword evidence="4 8" id="KW-0808">Transferase</keyword>
<keyword evidence="6 8" id="KW-0418">Kinase</keyword>
<dbReference type="FunFam" id="3.40.1160.10:FF:000018">
    <property type="entry name" value="Glutamate 5-kinase"/>
    <property type="match status" value="1"/>
</dbReference>
<dbReference type="PRINTS" id="PR00474">
    <property type="entry name" value="GLU5KINASE"/>
</dbReference>
<dbReference type="PIRSF" id="PIRSF000729">
    <property type="entry name" value="GK"/>
    <property type="match status" value="1"/>
</dbReference>
<name>A0A158RM19_BACC3</name>
<dbReference type="AlphaFoldDB" id="A0A158RM19"/>
<evidence type="ECO:0000259" key="9">
    <source>
        <dbReference type="SMART" id="SM00359"/>
    </source>
</evidence>
<dbReference type="InterPro" id="IPR001057">
    <property type="entry name" value="Glu/AcGlu_kinase"/>
</dbReference>
<feature type="binding site" evidence="8">
    <location>
        <begin position="257"/>
        <end position="263"/>
    </location>
    <ligand>
        <name>ATP</name>
        <dbReference type="ChEBI" id="CHEBI:30616"/>
    </ligand>
</feature>
<evidence type="ECO:0000313" key="11">
    <source>
        <dbReference type="Proteomes" id="UP000002210"/>
    </source>
</evidence>
<dbReference type="InterPro" id="IPR015947">
    <property type="entry name" value="PUA-like_sf"/>
</dbReference>
<dbReference type="SUPFAM" id="SSF88697">
    <property type="entry name" value="PUA domain-like"/>
    <property type="match status" value="1"/>
</dbReference>
<gene>
    <name evidence="8 10" type="primary">proB</name>
    <name evidence="10" type="ordered locus">BCA_3064</name>
</gene>
<dbReference type="InterPro" id="IPR011529">
    <property type="entry name" value="Glu_5kinase"/>
</dbReference>
<feature type="binding site" evidence="8">
    <location>
        <begin position="215"/>
        <end position="216"/>
    </location>
    <ligand>
        <name>ATP</name>
        <dbReference type="ChEBI" id="CHEBI:30616"/>
    </ligand>
</feature>